<keyword evidence="1" id="KW-0031">Aminopeptidase</keyword>
<evidence type="ECO:0000313" key="1">
    <source>
        <dbReference type="EMBL" id="ELK24964.1"/>
    </source>
</evidence>
<accession>L5LF66</accession>
<dbReference type="Proteomes" id="UP000010556">
    <property type="component" value="Unassembled WGS sequence"/>
</dbReference>
<organism evidence="1 2">
    <name type="scientific">Myotis davidii</name>
    <name type="common">David's myotis</name>
    <dbReference type="NCBI Taxonomy" id="225400"/>
    <lineage>
        <taxon>Eukaryota</taxon>
        <taxon>Metazoa</taxon>
        <taxon>Chordata</taxon>
        <taxon>Craniata</taxon>
        <taxon>Vertebrata</taxon>
        <taxon>Euteleostomi</taxon>
        <taxon>Mammalia</taxon>
        <taxon>Eutheria</taxon>
        <taxon>Laurasiatheria</taxon>
        <taxon>Chiroptera</taxon>
        <taxon>Yangochiroptera</taxon>
        <taxon>Vespertilionidae</taxon>
        <taxon>Myotis</taxon>
    </lineage>
</organism>
<protein>
    <submittedName>
        <fullName evidence="1">Dipeptidyl aminopeptidase-like protein 6</fullName>
    </submittedName>
</protein>
<keyword evidence="2" id="KW-1185">Reference proteome</keyword>
<dbReference type="AlphaFoldDB" id="L5LF66"/>
<dbReference type="GO" id="GO:0004177">
    <property type="term" value="F:aminopeptidase activity"/>
    <property type="evidence" value="ECO:0007669"/>
    <property type="project" value="UniProtKB-KW"/>
</dbReference>
<keyword evidence="1" id="KW-0378">Hydrolase</keyword>
<gene>
    <name evidence="1" type="ORF">MDA_GLEAN10000573</name>
</gene>
<name>L5LF66_MYODS</name>
<sequence length="67" mass="8074">MLKEQYIDRTHVAVFGQIYPDESHYFHGERLQRHLYSAIVNFFAECFRVQDKPPMAPAREEEEEEED</sequence>
<keyword evidence="1" id="KW-0645">Protease</keyword>
<dbReference type="EMBL" id="KB112369">
    <property type="protein sequence ID" value="ELK24964.1"/>
    <property type="molecule type" value="Genomic_DNA"/>
</dbReference>
<proteinExistence type="predicted"/>
<evidence type="ECO:0000313" key="2">
    <source>
        <dbReference type="Proteomes" id="UP000010556"/>
    </source>
</evidence>
<reference evidence="2" key="1">
    <citation type="journal article" date="2013" name="Science">
        <title>Comparative analysis of bat genomes provides insight into the evolution of flight and immunity.</title>
        <authorList>
            <person name="Zhang G."/>
            <person name="Cowled C."/>
            <person name="Shi Z."/>
            <person name="Huang Z."/>
            <person name="Bishop-Lilly K.A."/>
            <person name="Fang X."/>
            <person name="Wynne J.W."/>
            <person name="Xiong Z."/>
            <person name="Baker M.L."/>
            <person name="Zhao W."/>
            <person name="Tachedjian M."/>
            <person name="Zhu Y."/>
            <person name="Zhou P."/>
            <person name="Jiang X."/>
            <person name="Ng J."/>
            <person name="Yang L."/>
            <person name="Wu L."/>
            <person name="Xiao J."/>
            <person name="Feng Y."/>
            <person name="Chen Y."/>
            <person name="Sun X."/>
            <person name="Zhang Y."/>
            <person name="Marsh G.A."/>
            <person name="Crameri G."/>
            <person name="Broder C.C."/>
            <person name="Frey K.G."/>
            <person name="Wang L.F."/>
            <person name="Wang J."/>
        </authorList>
    </citation>
    <scope>NUCLEOTIDE SEQUENCE [LARGE SCALE GENOMIC DNA]</scope>
</reference>